<gene>
    <name evidence="1" type="ORF">C1645_741806</name>
</gene>
<dbReference type="PANTHER" id="PTHR28037:SF1">
    <property type="entry name" value="ALCOHOL O-ACETYLTRANSFERASE 1-RELATED"/>
    <property type="match status" value="1"/>
</dbReference>
<name>A0A397SHT3_9GLOM</name>
<dbReference type="Proteomes" id="UP000265703">
    <property type="component" value="Unassembled WGS sequence"/>
</dbReference>
<keyword evidence="2" id="KW-1185">Reference proteome</keyword>
<comment type="caution">
    <text evidence="1">The sequence shown here is derived from an EMBL/GenBank/DDBJ whole genome shotgun (WGS) entry which is preliminary data.</text>
</comment>
<dbReference type="InterPro" id="IPR052058">
    <property type="entry name" value="Alcohol_O-acetyltransferase"/>
</dbReference>
<proteinExistence type="predicted"/>
<sequence length="514" mass="59899">MTKVLRPVGNLERYYITRQNVNFYNNISFAVRYQWDELYNLNPIVDPLTNNIINKAKEFILQILYPSLKKLILEQPSLSISLKETKSSQPLFVLLSQIDISNLIKFIVISNDEKDLVKVLEKEHDIALDQEDETKPLWRMVVGLYDITNSNENMRMRPDYDICIIFCWHHCIGDGKSAYAIHNTFIKSINSTLQEKNNNSFIKPINSSKYIISIPDIHQICEPLEKRINVKPTIPHLLKKIFIELLLPSILKKSLLLPDYWAGDIHSKDISDYYTKVQLYSLEKDDFEKLILITKQNQTTIQAVLHTAILFSSFHYLNNNNDKYMRITSPLTLRPYTIPPISNNDMGNYVSEFIFDYKFPVNKSIFDNIYFWELCHQYKSQLKNNISLSIQHIGMLNYLSKDNKSWEEFFKQKMVGLPMGRGYSIELSNWGKYNIEKNTNTCNWKIVDMFFSQSAQVVGAAINVNSISYNNKLNISITYQKSVISDKKVKEFSNGIINCLKLISNNKNINLIEL</sequence>
<accession>A0A397SHT3</accession>
<evidence type="ECO:0008006" key="3">
    <source>
        <dbReference type="Google" id="ProtNLM"/>
    </source>
</evidence>
<dbReference type="SUPFAM" id="SSF52777">
    <property type="entry name" value="CoA-dependent acyltransferases"/>
    <property type="match status" value="1"/>
</dbReference>
<dbReference type="STRING" id="658196.A0A397SHT3"/>
<reference evidence="1 2" key="1">
    <citation type="submission" date="2018-06" db="EMBL/GenBank/DDBJ databases">
        <title>Comparative genomics reveals the genomic features of Rhizophagus irregularis, R. cerebriforme, R. diaphanum and Gigaspora rosea, and their symbiotic lifestyle signature.</title>
        <authorList>
            <person name="Morin E."/>
            <person name="San Clemente H."/>
            <person name="Chen E.C.H."/>
            <person name="De La Providencia I."/>
            <person name="Hainaut M."/>
            <person name="Kuo A."/>
            <person name="Kohler A."/>
            <person name="Murat C."/>
            <person name="Tang N."/>
            <person name="Roy S."/>
            <person name="Loubradou J."/>
            <person name="Henrissat B."/>
            <person name="Grigoriev I.V."/>
            <person name="Corradi N."/>
            <person name="Roux C."/>
            <person name="Martin F.M."/>
        </authorList>
    </citation>
    <scope>NUCLEOTIDE SEQUENCE [LARGE SCALE GENOMIC DNA]</scope>
    <source>
        <strain evidence="1 2">DAOM 227022</strain>
    </source>
</reference>
<dbReference type="EMBL" id="QKYT01000444">
    <property type="protein sequence ID" value="RIA85142.1"/>
    <property type="molecule type" value="Genomic_DNA"/>
</dbReference>
<organism evidence="1 2">
    <name type="scientific">Glomus cerebriforme</name>
    <dbReference type="NCBI Taxonomy" id="658196"/>
    <lineage>
        <taxon>Eukaryota</taxon>
        <taxon>Fungi</taxon>
        <taxon>Fungi incertae sedis</taxon>
        <taxon>Mucoromycota</taxon>
        <taxon>Glomeromycotina</taxon>
        <taxon>Glomeromycetes</taxon>
        <taxon>Glomerales</taxon>
        <taxon>Glomeraceae</taxon>
        <taxon>Glomus</taxon>
    </lineage>
</organism>
<protein>
    <recommendedName>
        <fullName evidence="3">Alcohol acetyltransferase</fullName>
    </recommendedName>
</protein>
<dbReference type="PANTHER" id="PTHR28037">
    <property type="entry name" value="ALCOHOL O-ACETYLTRANSFERASE 1-RELATED"/>
    <property type="match status" value="1"/>
</dbReference>
<dbReference type="AlphaFoldDB" id="A0A397SHT3"/>
<evidence type="ECO:0000313" key="2">
    <source>
        <dbReference type="Proteomes" id="UP000265703"/>
    </source>
</evidence>
<dbReference type="OrthoDB" id="2150604at2759"/>
<evidence type="ECO:0000313" key="1">
    <source>
        <dbReference type="EMBL" id="RIA85142.1"/>
    </source>
</evidence>